<dbReference type="AlphaFoldDB" id="A0A7C3WKD3"/>
<dbReference type="PRINTS" id="PR00111">
    <property type="entry name" value="ABHYDROLASE"/>
</dbReference>
<dbReference type="GO" id="GO:0016020">
    <property type="term" value="C:membrane"/>
    <property type="evidence" value="ECO:0007669"/>
    <property type="project" value="TreeGrafter"/>
</dbReference>
<dbReference type="InterPro" id="IPR000639">
    <property type="entry name" value="Epox_hydrolase-like"/>
</dbReference>
<keyword evidence="1 3" id="KW-0378">Hydrolase</keyword>
<dbReference type="InterPro" id="IPR000073">
    <property type="entry name" value="AB_hydrolase_1"/>
</dbReference>
<comment type="caution">
    <text evidence="3">The sequence shown here is derived from an EMBL/GenBank/DDBJ whole genome shotgun (WGS) entry which is preliminary data.</text>
</comment>
<feature type="domain" description="AB hydrolase-1" evidence="2">
    <location>
        <begin position="28"/>
        <end position="140"/>
    </location>
</feature>
<feature type="domain" description="AB hydrolase-1" evidence="2">
    <location>
        <begin position="175"/>
        <end position="243"/>
    </location>
</feature>
<evidence type="ECO:0000259" key="2">
    <source>
        <dbReference type="Pfam" id="PF00561"/>
    </source>
</evidence>
<dbReference type="PANTHER" id="PTHR43798:SF31">
    <property type="entry name" value="AB HYDROLASE SUPERFAMILY PROTEIN YCLE"/>
    <property type="match status" value="1"/>
</dbReference>
<sequence>MGSGLEHKQVKSKDGVRIHYVVSGNGIPVVFVHGLGESYETWKPQIEFFPKHGFEVIALDLRGHGDSEIPRERVTMEGFATDVETVLDAEGVSRAAMVGYSMGALVLLTLYKRAPQRFEKLVLEATAPEYPPAMTELLENMSMHEIALQVAEFAVSPTAPQELKRDIYRIISRTDKRVYIQSAETATERSYRDIMASLEVPTLLISGELDYISPPEVVEEMSQLIRDSQKVVLRGVGHMPHRESPDEYNRILLEFLKGV</sequence>
<dbReference type="EMBL" id="DTIB01000076">
    <property type="protein sequence ID" value="HGB25080.1"/>
    <property type="molecule type" value="Genomic_DNA"/>
</dbReference>
<dbReference type="PANTHER" id="PTHR43798">
    <property type="entry name" value="MONOACYLGLYCEROL LIPASE"/>
    <property type="match status" value="1"/>
</dbReference>
<dbReference type="PRINTS" id="PR00412">
    <property type="entry name" value="EPOXHYDRLASE"/>
</dbReference>
<proteinExistence type="predicted"/>
<dbReference type="Pfam" id="PF00561">
    <property type="entry name" value="Abhydrolase_1"/>
    <property type="match status" value="2"/>
</dbReference>
<gene>
    <name evidence="3" type="ORF">ENV88_03375</name>
</gene>
<protein>
    <submittedName>
        <fullName evidence="3">Alpha/beta fold hydrolase</fullName>
    </submittedName>
</protein>
<dbReference type="InterPro" id="IPR029058">
    <property type="entry name" value="AB_hydrolase_fold"/>
</dbReference>
<dbReference type="Gene3D" id="3.40.50.1820">
    <property type="entry name" value="alpha/beta hydrolase"/>
    <property type="match status" value="1"/>
</dbReference>
<evidence type="ECO:0000256" key="1">
    <source>
        <dbReference type="ARBA" id="ARBA00022801"/>
    </source>
</evidence>
<evidence type="ECO:0000313" key="3">
    <source>
        <dbReference type="EMBL" id="HGB25080.1"/>
    </source>
</evidence>
<dbReference type="SUPFAM" id="SSF53474">
    <property type="entry name" value="alpha/beta-Hydrolases"/>
    <property type="match status" value="1"/>
</dbReference>
<organism evidence="3">
    <name type="scientific">Thermofilum pendens</name>
    <dbReference type="NCBI Taxonomy" id="2269"/>
    <lineage>
        <taxon>Archaea</taxon>
        <taxon>Thermoproteota</taxon>
        <taxon>Thermoprotei</taxon>
        <taxon>Thermofilales</taxon>
        <taxon>Thermofilaceae</taxon>
        <taxon>Thermofilum</taxon>
    </lineage>
</organism>
<reference evidence="3" key="1">
    <citation type="journal article" date="2020" name="mSystems">
        <title>Genome- and Community-Level Interaction Insights into Carbon Utilization and Element Cycling Functions of Hydrothermarchaeota in Hydrothermal Sediment.</title>
        <authorList>
            <person name="Zhou Z."/>
            <person name="Liu Y."/>
            <person name="Xu W."/>
            <person name="Pan J."/>
            <person name="Luo Z.H."/>
            <person name="Li M."/>
        </authorList>
    </citation>
    <scope>NUCLEOTIDE SEQUENCE [LARGE SCALE GENOMIC DNA]</scope>
    <source>
        <strain evidence="3">SpSt-8</strain>
    </source>
</reference>
<dbReference type="InterPro" id="IPR050266">
    <property type="entry name" value="AB_hydrolase_sf"/>
</dbReference>
<name>A0A7C3WKD3_THEPE</name>
<dbReference type="GO" id="GO:0016787">
    <property type="term" value="F:hydrolase activity"/>
    <property type="evidence" value="ECO:0007669"/>
    <property type="project" value="UniProtKB-KW"/>
</dbReference>
<accession>A0A7C3WKD3</accession>